<dbReference type="OrthoDB" id="2989190at2"/>
<reference evidence="2 3" key="1">
    <citation type="submission" date="2019-03" db="EMBL/GenBank/DDBJ databases">
        <title>Genomic Encyclopedia of Type Strains, Phase IV (KMG-IV): sequencing the most valuable type-strain genomes for metagenomic binning, comparative biology and taxonomic classification.</title>
        <authorList>
            <person name="Goeker M."/>
        </authorList>
    </citation>
    <scope>NUCLEOTIDE SEQUENCE [LARGE SCALE GENOMIC DNA]</scope>
    <source>
        <strain evidence="2 3">DSM 45707</strain>
    </source>
</reference>
<keyword evidence="3" id="KW-1185">Reference proteome</keyword>
<dbReference type="AlphaFoldDB" id="A0A4R3L5K6"/>
<gene>
    <name evidence="2" type="ORF">EDD58_103507</name>
</gene>
<dbReference type="Proteomes" id="UP000294937">
    <property type="component" value="Unassembled WGS sequence"/>
</dbReference>
<keyword evidence="1" id="KW-0175">Coiled coil</keyword>
<name>A0A4R3L5K6_9BACL</name>
<sequence>MAGNSPQTKDSLLKVRVQRLESQVASLSKQIQSLTVENQKLRKDSRFFELMLLEQYQILIQLMGRNPSRLRVHSVIRK</sequence>
<evidence type="ECO:0000313" key="2">
    <source>
        <dbReference type="EMBL" id="TCS95081.1"/>
    </source>
</evidence>
<organism evidence="2 3">
    <name type="scientific">Hazenella coriacea</name>
    <dbReference type="NCBI Taxonomy" id="1179467"/>
    <lineage>
        <taxon>Bacteria</taxon>
        <taxon>Bacillati</taxon>
        <taxon>Bacillota</taxon>
        <taxon>Bacilli</taxon>
        <taxon>Bacillales</taxon>
        <taxon>Thermoactinomycetaceae</taxon>
        <taxon>Hazenella</taxon>
    </lineage>
</organism>
<feature type="coiled-coil region" evidence="1">
    <location>
        <begin position="17"/>
        <end position="44"/>
    </location>
</feature>
<accession>A0A4R3L5K6</accession>
<evidence type="ECO:0000313" key="3">
    <source>
        <dbReference type="Proteomes" id="UP000294937"/>
    </source>
</evidence>
<dbReference type="EMBL" id="SMAG01000003">
    <property type="protein sequence ID" value="TCS95081.1"/>
    <property type="molecule type" value="Genomic_DNA"/>
</dbReference>
<comment type="caution">
    <text evidence="2">The sequence shown here is derived from an EMBL/GenBank/DDBJ whole genome shotgun (WGS) entry which is preliminary data.</text>
</comment>
<proteinExistence type="predicted"/>
<protein>
    <submittedName>
        <fullName evidence="2">Uncharacterized protein</fullName>
    </submittedName>
</protein>
<evidence type="ECO:0000256" key="1">
    <source>
        <dbReference type="SAM" id="Coils"/>
    </source>
</evidence>